<evidence type="ECO:0000256" key="1">
    <source>
        <dbReference type="SAM" id="MobiDB-lite"/>
    </source>
</evidence>
<dbReference type="Proteomes" id="UP000800039">
    <property type="component" value="Unassembled WGS sequence"/>
</dbReference>
<sequence>MAILVVAIIAFFLGFIFSSYATRRRAGRLAQLRDLNTETNGSIKSGQRETDNISSSPQDIEIAPISSTTEANNDQNSSHDQDNSGTDNGSLIRHESSSDLTLDVLHHKPASRLRIPKSKSYEDISEVTRSFGTTNDTTKSPPPQVTFLDWVDKTA</sequence>
<keyword evidence="3" id="KW-1185">Reference proteome</keyword>
<dbReference type="EMBL" id="ML976615">
    <property type="protein sequence ID" value="KAF1847290.1"/>
    <property type="molecule type" value="Genomic_DNA"/>
</dbReference>
<dbReference type="RefSeq" id="XP_040789853.1">
    <property type="nucleotide sequence ID" value="XM_040938239.1"/>
</dbReference>
<gene>
    <name evidence="2" type="ORF">K460DRAFT_425943</name>
</gene>
<dbReference type="GeneID" id="63855490"/>
<dbReference type="AlphaFoldDB" id="A0A9P4GKJ7"/>
<organism evidence="2 3">
    <name type="scientific">Cucurbitaria berberidis CBS 394.84</name>
    <dbReference type="NCBI Taxonomy" id="1168544"/>
    <lineage>
        <taxon>Eukaryota</taxon>
        <taxon>Fungi</taxon>
        <taxon>Dikarya</taxon>
        <taxon>Ascomycota</taxon>
        <taxon>Pezizomycotina</taxon>
        <taxon>Dothideomycetes</taxon>
        <taxon>Pleosporomycetidae</taxon>
        <taxon>Pleosporales</taxon>
        <taxon>Pleosporineae</taxon>
        <taxon>Cucurbitariaceae</taxon>
        <taxon>Cucurbitaria</taxon>
    </lineage>
</organism>
<proteinExistence type="predicted"/>
<accession>A0A9P4GKJ7</accession>
<reference evidence="2" key="1">
    <citation type="submission" date="2020-01" db="EMBL/GenBank/DDBJ databases">
        <authorList>
            <consortium name="DOE Joint Genome Institute"/>
            <person name="Haridas S."/>
            <person name="Albert R."/>
            <person name="Binder M."/>
            <person name="Bloem J."/>
            <person name="Labutti K."/>
            <person name="Salamov A."/>
            <person name="Andreopoulos B."/>
            <person name="Baker S.E."/>
            <person name="Barry K."/>
            <person name="Bills G."/>
            <person name="Bluhm B.H."/>
            <person name="Cannon C."/>
            <person name="Castanera R."/>
            <person name="Culley D.E."/>
            <person name="Daum C."/>
            <person name="Ezra D."/>
            <person name="Gonzalez J.B."/>
            <person name="Henrissat B."/>
            <person name="Kuo A."/>
            <person name="Liang C."/>
            <person name="Lipzen A."/>
            <person name="Lutzoni F."/>
            <person name="Magnuson J."/>
            <person name="Mondo S."/>
            <person name="Nolan M."/>
            <person name="Ohm R."/>
            <person name="Pangilinan J."/>
            <person name="Park H.-J."/>
            <person name="Ramirez L."/>
            <person name="Alfaro M."/>
            <person name="Sun H."/>
            <person name="Tritt A."/>
            <person name="Yoshinaga Y."/>
            <person name="Zwiers L.-H."/>
            <person name="Turgeon B.G."/>
            <person name="Goodwin S.B."/>
            <person name="Spatafora J.W."/>
            <person name="Crous P.W."/>
            <person name="Grigoriev I.V."/>
        </authorList>
    </citation>
    <scope>NUCLEOTIDE SEQUENCE</scope>
    <source>
        <strain evidence="2">CBS 394.84</strain>
    </source>
</reference>
<comment type="caution">
    <text evidence="2">The sequence shown here is derived from an EMBL/GenBank/DDBJ whole genome shotgun (WGS) entry which is preliminary data.</text>
</comment>
<name>A0A9P4GKJ7_9PLEO</name>
<protein>
    <submittedName>
        <fullName evidence="2">Uncharacterized protein</fullName>
    </submittedName>
</protein>
<evidence type="ECO:0000313" key="3">
    <source>
        <dbReference type="Proteomes" id="UP000800039"/>
    </source>
</evidence>
<evidence type="ECO:0000313" key="2">
    <source>
        <dbReference type="EMBL" id="KAF1847290.1"/>
    </source>
</evidence>
<feature type="region of interest" description="Disordered" evidence="1">
    <location>
        <begin position="39"/>
        <end position="93"/>
    </location>
</feature>